<accession>A0A2S4N7K5</accession>
<dbReference type="AlphaFoldDB" id="A0A2S4N7K5"/>
<evidence type="ECO:0000256" key="2">
    <source>
        <dbReference type="SAM" id="SignalP"/>
    </source>
</evidence>
<protein>
    <submittedName>
        <fullName evidence="3">Tetratricopeptide repeat protein</fullName>
    </submittedName>
</protein>
<proteinExistence type="predicted"/>
<dbReference type="SUPFAM" id="SSF48452">
    <property type="entry name" value="TPR-like"/>
    <property type="match status" value="5"/>
</dbReference>
<dbReference type="PANTHER" id="PTHR12558">
    <property type="entry name" value="CELL DIVISION CYCLE 16,23,27"/>
    <property type="match status" value="1"/>
</dbReference>
<dbReference type="Proteomes" id="UP000237056">
    <property type="component" value="Unassembled WGS sequence"/>
</dbReference>
<dbReference type="EMBL" id="PQNY01000008">
    <property type="protein sequence ID" value="POS01689.1"/>
    <property type="molecule type" value="Genomic_DNA"/>
</dbReference>
<dbReference type="Gene3D" id="1.25.40.10">
    <property type="entry name" value="Tetratricopeptide repeat domain"/>
    <property type="match status" value="5"/>
</dbReference>
<evidence type="ECO:0000313" key="3">
    <source>
        <dbReference type="EMBL" id="POS01689.1"/>
    </source>
</evidence>
<dbReference type="PROSITE" id="PS50005">
    <property type="entry name" value="TPR"/>
    <property type="match status" value="5"/>
</dbReference>
<dbReference type="SMART" id="SM00028">
    <property type="entry name" value="TPR"/>
    <property type="match status" value="13"/>
</dbReference>
<dbReference type="Pfam" id="PF13181">
    <property type="entry name" value="TPR_8"/>
    <property type="match status" value="2"/>
</dbReference>
<dbReference type="PANTHER" id="PTHR12558:SF13">
    <property type="entry name" value="CELL DIVISION CYCLE PROTEIN 27 HOMOLOG"/>
    <property type="match status" value="1"/>
</dbReference>
<dbReference type="Pfam" id="PF13176">
    <property type="entry name" value="TPR_7"/>
    <property type="match status" value="1"/>
</dbReference>
<keyword evidence="2" id="KW-0732">Signal</keyword>
<dbReference type="SUPFAM" id="SSF81901">
    <property type="entry name" value="HCP-like"/>
    <property type="match status" value="1"/>
</dbReference>
<dbReference type="PROSITE" id="PS50293">
    <property type="entry name" value="TPR_REGION"/>
    <property type="match status" value="1"/>
</dbReference>
<keyword evidence="1" id="KW-0802">TPR repeat</keyword>
<dbReference type="InterPro" id="IPR011990">
    <property type="entry name" value="TPR-like_helical_dom_sf"/>
</dbReference>
<keyword evidence="4" id="KW-1185">Reference proteome</keyword>
<organism evidence="3 4">
    <name type="scientific">Flavobacterium croceum DSM 17960</name>
    <dbReference type="NCBI Taxonomy" id="1121886"/>
    <lineage>
        <taxon>Bacteria</taxon>
        <taxon>Pseudomonadati</taxon>
        <taxon>Bacteroidota</taxon>
        <taxon>Flavobacteriia</taxon>
        <taxon>Flavobacteriales</taxon>
        <taxon>Flavobacteriaceae</taxon>
        <taxon>Flavobacterium</taxon>
    </lineage>
</organism>
<dbReference type="RefSeq" id="WP_103726023.1">
    <property type="nucleotide sequence ID" value="NZ_PQNY01000008.1"/>
</dbReference>
<evidence type="ECO:0000313" key="4">
    <source>
        <dbReference type="Proteomes" id="UP000237056"/>
    </source>
</evidence>
<feature type="repeat" description="TPR" evidence="1">
    <location>
        <begin position="279"/>
        <end position="312"/>
    </location>
</feature>
<dbReference type="OrthoDB" id="9814448at2"/>
<feature type="repeat" description="TPR" evidence="1">
    <location>
        <begin position="501"/>
        <end position="534"/>
    </location>
</feature>
<feature type="signal peptide" evidence="2">
    <location>
        <begin position="1"/>
        <end position="21"/>
    </location>
</feature>
<dbReference type="InterPro" id="IPR019734">
    <property type="entry name" value="TPR_rpt"/>
</dbReference>
<comment type="caution">
    <text evidence="3">The sequence shown here is derived from an EMBL/GenBank/DDBJ whole genome shotgun (WGS) entry which is preliminary data.</text>
</comment>
<dbReference type="Pfam" id="PF00515">
    <property type="entry name" value="TPR_1"/>
    <property type="match status" value="1"/>
</dbReference>
<dbReference type="Pfam" id="PF13174">
    <property type="entry name" value="TPR_6"/>
    <property type="match status" value="2"/>
</dbReference>
<reference evidence="3 4" key="1">
    <citation type="submission" date="2018-01" db="EMBL/GenBank/DDBJ databases">
        <title>Genomic Encyclopedia of Type Strains, Phase I: the one thousand microbial genomes (KMG-I) project.</title>
        <authorList>
            <person name="Goeker M."/>
        </authorList>
    </citation>
    <scope>NUCLEOTIDE SEQUENCE [LARGE SCALE GENOMIC DNA]</scope>
    <source>
        <strain evidence="3 4">DSM 17960</strain>
    </source>
</reference>
<gene>
    <name evidence="3" type="ORF">Q361_10813</name>
</gene>
<feature type="repeat" description="TPR" evidence="1">
    <location>
        <begin position="539"/>
        <end position="572"/>
    </location>
</feature>
<name>A0A2S4N7K5_9FLAO</name>
<feature type="chain" id="PRO_5015678995" evidence="2">
    <location>
        <begin position="22"/>
        <end position="1004"/>
    </location>
</feature>
<feature type="repeat" description="TPR" evidence="1">
    <location>
        <begin position="314"/>
        <end position="347"/>
    </location>
</feature>
<evidence type="ECO:0000256" key="1">
    <source>
        <dbReference type="PROSITE-ProRule" id="PRU00339"/>
    </source>
</evidence>
<feature type="repeat" description="TPR" evidence="1">
    <location>
        <begin position="648"/>
        <end position="681"/>
    </location>
</feature>
<sequence>MHTIKNIVLISASILATTAFAQKTEVYSNSLAKFDTALSLYQEKQYLAAQIMFEQVKETSVSEETKTDAEFYIANCAIRLNQPNADILMEDFVANNPTSTKQNQAYTGVAHYYFEQANYPKALQYFDKIDESALTYEELEKYNFQKGYCYFSSKNKKEAINYFNKVANSGEYGSQAKYYLGFMAYDNDNYKEANTYFDQVSGEEKYKEKLSYFQADMNFKLGNFKKAIELGIAAMPKSNAQEKSELNKIIGESYFNLKQYDKALPYLKEYKGKNGQWTNTDYYQLGYTFYQQKDYENAISQFNKIIDGKDYVAQNGFYHLGESYLKTDKKPQALNAFKNASEMDFDKKIQEDATLNYAKLSYDIGNSYQSVPDILNAFLDKYPNSTSKNEIQSLLVSSYVTSKNYQQALTVLDKNKSADTKNAYQKVTFYRGIELYNDGVYQEALKMFKKSIGEPKDAKFLARATFWKAETEFVLDNFQEALVSYKQFENSQEAKVTPEYKNIFYNLGYTYFKQKEYEQAATYFQKFIEVNKDDKTRINDAYLRLGDSRFVTSKYWPAMEAYNKVIELKSIDADYATYQKAISYGFVGKNDKKIEDFNKFLQNYKSSQYRDDVLYELGNTYITEDKTDMAIKTYDMLLTEFKNSTYNPKAILKQGLIYYNSDKDEQAIAKFKKVATDYPKSPESMEAVSTARLIYMDNNQVDQYAAWVKSLGYIEVSDAELDSDTYQSAEKQYLQGNKKQAISGFAGYVNQFPNGNNSLKANFYLAQLYFAEGMENNATTHYENVVLKPKSEFTEQSLSRLAEIYLKQSDYSKAIPVLVRLENEADFPQNKTFAQANLMRSYYEKDDYANAVLYADKVLLNPKSDNKIKSDAQIIVARSAIQTKDEAKAKSAYSTLQKIAKGELAAEAWYYDAYFKNKENKYEESNKSVQKIAKDFSGYKYWGAKSLVIMAKNFYGLKDSYQATYILESVLENFTDFKDVVDEATAELSKIKSEESKTNSSIKK</sequence>